<keyword evidence="2" id="KW-0548">Nucleotidyltransferase</keyword>
<sequence length="233" mass="26681">MTRFKEEEVIEAIKMMASLKASGKDGYPAMFYKNFWHIVEKGVTKFFLEVLNNGKDMAEFKKKTNFVLIPKVEPPKNMGQFRPLSLCNVIYKIISKMVVNILRKVLNLCIDEAQGAFVLEQQIMNNILVAYEILNSYKRKKKRGGIGAFSLKLDMSKTYDKVEWELLENMMSFLGFCKGWISLVTRCIKNDSILFCEASVEGVTTMKTVVNEYESISGQLVNFDKSLIFLVAT</sequence>
<dbReference type="Pfam" id="PF00078">
    <property type="entry name" value="RVT_1"/>
    <property type="match status" value="1"/>
</dbReference>
<organism evidence="2 3">
    <name type="scientific">Gossypium australe</name>
    <dbReference type="NCBI Taxonomy" id="47621"/>
    <lineage>
        <taxon>Eukaryota</taxon>
        <taxon>Viridiplantae</taxon>
        <taxon>Streptophyta</taxon>
        <taxon>Embryophyta</taxon>
        <taxon>Tracheophyta</taxon>
        <taxon>Spermatophyta</taxon>
        <taxon>Magnoliopsida</taxon>
        <taxon>eudicotyledons</taxon>
        <taxon>Gunneridae</taxon>
        <taxon>Pentapetalae</taxon>
        <taxon>rosids</taxon>
        <taxon>malvids</taxon>
        <taxon>Malvales</taxon>
        <taxon>Malvaceae</taxon>
        <taxon>Malvoideae</taxon>
        <taxon>Gossypium</taxon>
    </lineage>
</organism>
<comment type="caution">
    <text evidence="2">The sequence shown here is derived from an EMBL/GenBank/DDBJ whole genome shotgun (WGS) entry which is preliminary data.</text>
</comment>
<keyword evidence="2" id="KW-0808">Transferase</keyword>
<dbReference type="AlphaFoldDB" id="A0A5B6VE05"/>
<dbReference type="OrthoDB" id="1733541at2759"/>
<dbReference type="Proteomes" id="UP000325315">
    <property type="component" value="Unassembled WGS sequence"/>
</dbReference>
<evidence type="ECO:0000313" key="2">
    <source>
        <dbReference type="EMBL" id="KAA3467369.1"/>
    </source>
</evidence>
<dbReference type="InterPro" id="IPR043502">
    <property type="entry name" value="DNA/RNA_pol_sf"/>
</dbReference>
<accession>A0A5B6VE05</accession>
<dbReference type="InterPro" id="IPR000477">
    <property type="entry name" value="RT_dom"/>
</dbReference>
<proteinExistence type="predicted"/>
<evidence type="ECO:0000313" key="3">
    <source>
        <dbReference type="Proteomes" id="UP000325315"/>
    </source>
</evidence>
<dbReference type="EMBL" id="SMMG02000007">
    <property type="protein sequence ID" value="KAA3467369.1"/>
    <property type="molecule type" value="Genomic_DNA"/>
</dbReference>
<dbReference type="PANTHER" id="PTHR46890:SF48">
    <property type="entry name" value="RNA-DIRECTED DNA POLYMERASE"/>
    <property type="match status" value="1"/>
</dbReference>
<keyword evidence="3" id="KW-1185">Reference proteome</keyword>
<reference evidence="3" key="1">
    <citation type="journal article" date="2019" name="Plant Biotechnol. J.">
        <title>Genome sequencing of the Australian wild diploid species Gossypium australe highlights disease resistance and delayed gland morphogenesis.</title>
        <authorList>
            <person name="Cai Y."/>
            <person name="Cai X."/>
            <person name="Wang Q."/>
            <person name="Wang P."/>
            <person name="Zhang Y."/>
            <person name="Cai C."/>
            <person name="Xu Y."/>
            <person name="Wang K."/>
            <person name="Zhou Z."/>
            <person name="Wang C."/>
            <person name="Geng S."/>
            <person name="Li B."/>
            <person name="Dong Q."/>
            <person name="Hou Y."/>
            <person name="Wang H."/>
            <person name="Ai P."/>
            <person name="Liu Z."/>
            <person name="Yi F."/>
            <person name="Sun M."/>
            <person name="An G."/>
            <person name="Cheng J."/>
            <person name="Zhang Y."/>
            <person name="Shi Q."/>
            <person name="Xie Y."/>
            <person name="Shi X."/>
            <person name="Chang Y."/>
            <person name="Huang F."/>
            <person name="Chen Y."/>
            <person name="Hong S."/>
            <person name="Mi L."/>
            <person name="Sun Q."/>
            <person name="Zhang L."/>
            <person name="Zhou B."/>
            <person name="Peng R."/>
            <person name="Zhang X."/>
            <person name="Liu F."/>
        </authorList>
    </citation>
    <scope>NUCLEOTIDE SEQUENCE [LARGE SCALE GENOMIC DNA]</scope>
    <source>
        <strain evidence="3">cv. PA1801</strain>
    </source>
</reference>
<keyword evidence="2" id="KW-0695">RNA-directed DNA polymerase</keyword>
<evidence type="ECO:0000259" key="1">
    <source>
        <dbReference type="Pfam" id="PF00078"/>
    </source>
</evidence>
<dbReference type="GO" id="GO:0003964">
    <property type="term" value="F:RNA-directed DNA polymerase activity"/>
    <property type="evidence" value="ECO:0007669"/>
    <property type="project" value="UniProtKB-KW"/>
</dbReference>
<dbReference type="InterPro" id="IPR052343">
    <property type="entry name" value="Retrotransposon-Effector_Assoc"/>
</dbReference>
<feature type="domain" description="Reverse transcriptase" evidence="1">
    <location>
        <begin position="75"/>
        <end position="185"/>
    </location>
</feature>
<dbReference type="PANTHER" id="PTHR46890">
    <property type="entry name" value="NON-LTR RETROLELEMENT REVERSE TRANSCRIPTASE-LIKE PROTEIN-RELATED"/>
    <property type="match status" value="1"/>
</dbReference>
<gene>
    <name evidence="2" type="ORF">EPI10_002387</name>
</gene>
<dbReference type="SUPFAM" id="SSF56672">
    <property type="entry name" value="DNA/RNA polymerases"/>
    <property type="match status" value="1"/>
</dbReference>
<name>A0A5B6VE05_9ROSI</name>
<protein>
    <submittedName>
        <fullName evidence="2">Reverse transcriptase</fullName>
    </submittedName>
</protein>